<evidence type="ECO:0000313" key="4">
    <source>
        <dbReference type="Proteomes" id="UP000234789"/>
    </source>
</evidence>
<dbReference type="Pfam" id="PF00395">
    <property type="entry name" value="SLH"/>
    <property type="match status" value="3"/>
</dbReference>
<organism evidence="3 4">
    <name type="scientific">Paenibacillus pasadenensis</name>
    <dbReference type="NCBI Taxonomy" id="217090"/>
    <lineage>
        <taxon>Bacteria</taxon>
        <taxon>Bacillati</taxon>
        <taxon>Bacillota</taxon>
        <taxon>Bacilli</taxon>
        <taxon>Bacillales</taxon>
        <taxon>Paenibacillaceae</taxon>
        <taxon>Paenibacillus</taxon>
    </lineage>
</organism>
<feature type="chain" id="PRO_5014639614" evidence="1">
    <location>
        <begin position="24"/>
        <end position="340"/>
    </location>
</feature>
<evidence type="ECO:0000259" key="2">
    <source>
        <dbReference type="PROSITE" id="PS51272"/>
    </source>
</evidence>
<keyword evidence="1" id="KW-0732">Signal</keyword>
<accession>A0A2N5N1K9</accession>
<dbReference type="RefSeq" id="WP_101808506.1">
    <property type="nucleotide sequence ID" value="NZ_NFEZ01000004.1"/>
</dbReference>
<feature type="domain" description="SLH" evidence="2">
    <location>
        <begin position="215"/>
        <end position="278"/>
    </location>
</feature>
<dbReference type="Proteomes" id="UP000234789">
    <property type="component" value="Unassembled WGS sequence"/>
</dbReference>
<proteinExistence type="predicted"/>
<gene>
    <name evidence="3" type="ORF">B8V81_2652</name>
</gene>
<dbReference type="Gene3D" id="2.60.40.680">
    <property type="match status" value="1"/>
</dbReference>
<evidence type="ECO:0000313" key="3">
    <source>
        <dbReference type="EMBL" id="PLT44221.1"/>
    </source>
</evidence>
<dbReference type="GO" id="GO:0030246">
    <property type="term" value="F:carbohydrate binding"/>
    <property type="evidence" value="ECO:0007669"/>
    <property type="project" value="InterPro"/>
</dbReference>
<dbReference type="InterPro" id="IPR051465">
    <property type="entry name" value="Cell_Envelope_Struct_Comp"/>
</dbReference>
<dbReference type="PROSITE" id="PS51272">
    <property type="entry name" value="SLH"/>
    <property type="match status" value="3"/>
</dbReference>
<dbReference type="SUPFAM" id="SSF49384">
    <property type="entry name" value="Carbohydrate-binding domain"/>
    <property type="match status" value="1"/>
</dbReference>
<dbReference type="InterPro" id="IPR008965">
    <property type="entry name" value="CBM2/CBM3_carb-bd_dom_sf"/>
</dbReference>
<dbReference type="PANTHER" id="PTHR43308:SF5">
    <property type="entry name" value="S-LAYER PROTEIN _ PEPTIDOGLYCAN ENDO-BETA-N-ACETYLGLUCOSAMINIDASE"/>
    <property type="match status" value="1"/>
</dbReference>
<protein>
    <submittedName>
        <fullName evidence="3">Alkaline phosphatase</fullName>
        <ecNumber evidence="3">3.1.3.1</ecNumber>
    </submittedName>
</protein>
<feature type="domain" description="SLH" evidence="2">
    <location>
        <begin position="155"/>
        <end position="214"/>
    </location>
</feature>
<keyword evidence="4" id="KW-1185">Reference proteome</keyword>
<feature type="signal peptide" evidence="1">
    <location>
        <begin position="1"/>
        <end position="23"/>
    </location>
</feature>
<evidence type="ECO:0000256" key="1">
    <source>
        <dbReference type="SAM" id="SignalP"/>
    </source>
</evidence>
<dbReference type="PANTHER" id="PTHR43308">
    <property type="entry name" value="OUTER MEMBRANE PROTEIN ALPHA-RELATED"/>
    <property type="match status" value="1"/>
</dbReference>
<comment type="caution">
    <text evidence="3">The sequence shown here is derived from an EMBL/GenBank/DDBJ whole genome shotgun (WGS) entry which is preliminary data.</text>
</comment>
<sequence>MPRLAMLLVLSFVLLLGARPSYAAASPAYSLKASVSPSGDIQVVLRGENLTDLYAFDATLSYDTARLRFKKAASAMPGMSTAPIESEGTVRFAHTMIGPVAGKKGSIELATLLFEPVGTGTARISLASLKTVDSALKMETVSVSAAVSIPVASTAASFRDVDAKWSWAAEAISELSKLGIVNGTGQGLFEPGKPVKRGDLALMAVRAFGIEGGAAAEAFPDVTPGKYYASAIGSLRAAGILNGDADGRFRPESPVTRQELMTMLDRALATIGRPLAESDAQAALAAFSDRDALSAYAIEPAARLVSSGIVKGSRDRLMPQASTTRAELAVLLHRMLAMMG</sequence>
<feature type="domain" description="SLH" evidence="2">
    <location>
        <begin position="284"/>
        <end position="340"/>
    </location>
</feature>
<keyword evidence="3" id="KW-0378">Hydrolase</keyword>
<name>A0A2N5N1K9_9BACL</name>
<dbReference type="EC" id="3.1.3.1" evidence="3"/>
<dbReference type="InterPro" id="IPR001119">
    <property type="entry name" value="SLH_dom"/>
</dbReference>
<dbReference type="EMBL" id="NFEZ01000004">
    <property type="protein sequence ID" value="PLT44221.1"/>
    <property type="molecule type" value="Genomic_DNA"/>
</dbReference>
<dbReference type="CDD" id="cd08547">
    <property type="entry name" value="Type_II_cohesin"/>
    <property type="match status" value="1"/>
</dbReference>
<reference evidence="3 4" key="1">
    <citation type="submission" date="2017-05" db="EMBL/GenBank/DDBJ databases">
        <title>Functional genome analysis of Paenibacillus pasadenensis strain R16: insights on endophytic life style and antifungal activity.</title>
        <authorList>
            <person name="Passera A."/>
            <person name="Marcolungo L."/>
            <person name="Casati P."/>
            <person name="Brasca M."/>
            <person name="Quaglino F."/>
            <person name="Delledonne M."/>
        </authorList>
    </citation>
    <scope>NUCLEOTIDE SEQUENCE [LARGE SCALE GENOMIC DNA]</scope>
    <source>
        <strain evidence="3 4">R16</strain>
    </source>
</reference>
<dbReference type="AlphaFoldDB" id="A0A2N5N1K9"/>
<dbReference type="GO" id="GO:0004035">
    <property type="term" value="F:alkaline phosphatase activity"/>
    <property type="evidence" value="ECO:0007669"/>
    <property type="project" value="UniProtKB-EC"/>
</dbReference>